<feature type="transmembrane region" description="Helical" evidence="7">
    <location>
        <begin position="710"/>
        <end position="731"/>
    </location>
</feature>
<keyword evidence="3" id="KW-1003">Cell membrane</keyword>
<keyword evidence="10" id="KW-1185">Reference proteome</keyword>
<dbReference type="RefSeq" id="WP_263721100.1">
    <property type="nucleotide sequence ID" value="NZ_JAOWLA010000005.1"/>
</dbReference>
<sequence>MHVLDRKLLRDLRRMWAQVLAIALVLACGVMILVLAIGVQRSLEDTLEAYYERNRFAEVFSGAKRAPDMLLSEIRALPGVRVAETRIVGQVVLDLPGLEEPAAGRVVSLPDVDVPALNLPLVLTGRPPAPDAVDEVMVTRAFAEANGFVPGDRFSANLNGRKRTLTITGTALSPEYIYVLGPGAMLPDNRRFGILWMPRRALAAAFDLQGAFNDVSLALTRDGRAEEVIPALDQLLAPYGGAGAYGRAEQASHVFIEGELTQLRALARILPPIFFLISAFLVNMVLARIVTLERGVIGLMKALGYSDAAVAGHFLKLATLVSLIGIAIGWSVGSWLAQGMAKLYTEFFEFPYLVFQPRAGSYAISAAAGVATAGLGAIQGVMRAVRMPPAVAMVPPAPPSFKRGAVDRMATWARFSQPSMMVLRGIGRWPGRAAFSILAIAASVAILMSASFFPDSLDEIIDTSFFRQNRQDAMLILTGDRADSVVEDARHLPGVLAAEPMQYLPAVLRHGHLSRRIAVEARDPDATLSRVTDAAGRPVTPAGDGIVLSDRLAERLDVVPGDRIEMQLLTGRRETLTLPVSATATVYFGLGAYMDRAAMARLLRQPPQASVVNVAMDRDKARALYAAAKDTPGLAGTVLLFQTRTAFSETIARNILNTTVVYIVIAVLITVGVTYNGARIQLSERARELASLRIIGFTRAEVSYILMGELMLLSFLAQPVGWAMGWAFAYAQVKSFSSDLYTLPFVMTSATYAKASLVVLAASAVAALIVRRRIDRLDLVAVMKTRE</sequence>
<evidence type="ECO:0000256" key="5">
    <source>
        <dbReference type="ARBA" id="ARBA00022989"/>
    </source>
</evidence>
<keyword evidence="6 7" id="KW-0472">Membrane</keyword>
<proteinExistence type="inferred from homology"/>
<keyword evidence="4 7" id="KW-0812">Transmembrane</keyword>
<evidence type="ECO:0000259" key="8">
    <source>
        <dbReference type="Pfam" id="PF02687"/>
    </source>
</evidence>
<evidence type="ECO:0000313" key="9">
    <source>
        <dbReference type="EMBL" id="MCV2864479.1"/>
    </source>
</evidence>
<comment type="subcellular location">
    <subcellularLocation>
        <location evidence="1">Cell membrane</location>
        <topology evidence="1">Multi-pass membrane protein</topology>
    </subcellularLocation>
</comment>
<keyword evidence="5 7" id="KW-1133">Transmembrane helix</keyword>
<dbReference type="InterPro" id="IPR003838">
    <property type="entry name" value="ABC3_permease_C"/>
</dbReference>
<feature type="transmembrane region" description="Helical" evidence="7">
    <location>
        <begin position="751"/>
        <end position="770"/>
    </location>
</feature>
<dbReference type="Proteomes" id="UP001652503">
    <property type="component" value="Unassembled WGS sequence"/>
</dbReference>
<feature type="domain" description="ABC3 transporter permease C-terminal" evidence="8">
    <location>
        <begin position="273"/>
        <end position="389"/>
    </location>
</feature>
<dbReference type="PANTHER" id="PTHR30489:SF0">
    <property type="entry name" value="LIPOPROTEIN-RELEASING SYSTEM TRANSMEMBRANE PROTEIN LOLE"/>
    <property type="match status" value="1"/>
</dbReference>
<feature type="transmembrane region" description="Helical" evidence="7">
    <location>
        <begin position="660"/>
        <end position="678"/>
    </location>
</feature>
<feature type="domain" description="ABC3 transporter permease C-terminal" evidence="8">
    <location>
        <begin position="661"/>
        <end position="774"/>
    </location>
</feature>
<gene>
    <name evidence="9" type="ORF">OE647_06960</name>
</gene>
<evidence type="ECO:0000256" key="1">
    <source>
        <dbReference type="ARBA" id="ARBA00004651"/>
    </source>
</evidence>
<evidence type="ECO:0000256" key="7">
    <source>
        <dbReference type="SAM" id="Phobius"/>
    </source>
</evidence>
<comment type="caution">
    <text evidence="9">The sequence shown here is derived from an EMBL/GenBank/DDBJ whole genome shotgun (WGS) entry which is preliminary data.</text>
</comment>
<organism evidence="9 10">
    <name type="scientific">Albidovulum sediminicola</name>
    <dbReference type="NCBI Taxonomy" id="2984331"/>
    <lineage>
        <taxon>Bacteria</taxon>
        <taxon>Pseudomonadati</taxon>
        <taxon>Pseudomonadota</taxon>
        <taxon>Alphaproteobacteria</taxon>
        <taxon>Rhodobacterales</taxon>
        <taxon>Paracoccaceae</taxon>
        <taxon>Albidovulum</taxon>
    </lineage>
</organism>
<feature type="transmembrane region" description="Helical" evidence="7">
    <location>
        <begin position="359"/>
        <end position="378"/>
    </location>
</feature>
<evidence type="ECO:0000256" key="4">
    <source>
        <dbReference type="ARBA" id="ARBA00022692"/>
    </source>
</evidence>
<evidence type="ECO:0000256" key="2">
    <source>
        <dbReference type="ARBA" id="ARBA00005236"/>
    </source>
</evidence>
<feature type="transmembrane region" description="Helical" evidence="7">
    <location>
        <begin position="313"/>
        <end position="337"/>
    </location>
</feature>
<feature type="transmembrane region" description="Helical" evidence="7">
    <location>
        <begin position="20"/>
        <end position="39"/>
    </location>
</feature>
<protein>
    <submittedName>
        <fullName evidence="9">FtsX-like permease family protein</fullName>
    </submittedName>
</protein>
<evidence type="ECO:0000256" key="3">
    <source>
        <dbReference type="ARBA" id="ARBA00022475"/>
    </source>
</evidence>
<feature type="transmembrane region" description="Helical" evidence="7">
    <location>
        <begin position="433"/>
        <end position="453"/>
    </location>
</feature>
<name>A0ABT2Z027_9RHOB</name>
<dbReference type="PANTHER" id="PTHR30489">
    <property type="entry name" value="LIPOPROTEIN-RELEASING SYSTEM TRANSMEMBRANE PROTEIN LOLE"/>
    <property type="match status" value="1"/>
</dbReference>
<dbReference type="Pfam" id="PF02687">
    <property type="entry name" value="FtsX"/>
    <property type="match status" value="2"/>
</dbReference>
<feature type="transmembrane region" description="Helical" evidence="7">
    <location>
        <begin position="269"/>
        <end position="292"/>
    </location>
</feature>
<dbReference type="PROSITE" id="PS51257">
    <property type="entry name" value="PROKAR_LIPOPROTEIN"/>
    <property type="match status" value="1"/>
</dbReference>
<reference evidence="9 10" key="1">
    <citation type="submission" date="2022-10" db="EMBL/GenBank/DDBJ databases">
        <title>Defluviimonas sp. nov., isolated from ocean surface water.</title>
        <authorList>
            <person name="He W."/>
            <person name="Wang L."/>
            <person name="Zhang D.-F."/>
        </authorList>
    </citation>
    <scope>NUCLEOTIDE SEQUENCE [LARGE SCALE GENOMIC DNA]</scope>
    <source>
        <strain evidence="9 10">WL0075</strain>
    </source>
</reference>
<dbReference type="EMBL" id="JAOWLA010000005">
    <property type="protein sequence ID" value="MCV2864479.1"/>
    <property type="molecule type" value="Genomic_DNA"/>
</dbReference>
<evidence type="ECO:0000313" key="10">
    <source>
        <dbReference type="Proteomes" id="UP001652503"/>
    </source>
</evidence>
<evidence type="ECO:0000256" key="6">
    <source>
        <dbReference type="ARBA" id="ARBA00023136"/>
    </source>
</evidence>
<comment type="similarity">
    <text evidence="2">Belongs to the ABC-4 integral membrane protein family. LolC/E subfamily.</text>
</comment>
<dbReference type="InterPro" id="IPR051447">
    <property type="entry name" value="Lipoprotein-release_system"/>
</dbReference>
<accession>A0ABT2Z027</accession>